<dbReference type="EMBL" id="LNXV01000009">
    <property type="protein sequence ID" value="KTC84492.1"/>
    <property type="molecule type" value="Genomic_DNA"/>
</dbReference>
<feature type="transmembrane region" description="Helical" evidence="8">
    <location>
        <begin position="80"/>
        <end position="98"/>
    </location>
</feature>
<sequence length="425" mass="46436">MQDDQRKLLILSSLGGVLEFYDFIIFALFASYIANAFFPAANQLAGLMITFATFAIGYLVRPLGGIVFGHFGDRIGRKATFTISILMMAFATLGIGIVPSYSAIGMAAPFLIISLRVIQGLSIGGEIPGAITYVSESLPRYKGLACGIIFCALTCGIVLGSVVDASMVSFFSEAQMHSFGWRIPFILGGIFGFLSYLLRKNLHESSQFLAIENTIEKFPIVSVLKQQLLYVFAGAFMAALCAVIVTSLFLFIPAYFTGILHLPANAYIWERTLAISLGSSLSIFFGYMTDIVSPKKLTLILILATISLAYPIFAIYVYYPKFYFVALLASSLLLGLSAGTIPRLLSELFPTRIRYTGIAVSYNLGFAIFGGLTPFISLTLIYYTGWVTAPVLYLIGVSLLALLSLFVIKCPETWLSQHQCPAREN</sequence>
<feature type="transmembrane region" description="Helical" evidence="8">
    <location>
        <begin position="299"/>
        <end position="319"/>
    </location>
</feature>
<keyword evidence="2" id="KW-0813">Transport</keyword>
<dbReference type="GO" id="GO:0005886">
    <property type="term" value="C:plasma membrane"/>
    <property type="evidence" value="ECO:0007669"/>
    <property type="project" value="UniProtKB-SubCell"/>
</dbReference>
<comment type="subcellular location">
    <subcellularLocation>
        <location evidence="1">Cell membrane</location>
        <topology evidence="1">Multi-pass membrane protein</topology>
    </subcellularLocation>
</comment>
<gene>
    <name evidence="10" type="ORF">Lbru_1360</name>
</gene>
<feature type="transmembrane region" description="Helical" evidence="8">
    <location>
        <begin position="179"/>
        <end position="198"/>
    </location>
</feature>
<feature type="domain" description="Major facilitator superfamily (MFS) profile" evidence="9">
    <location>
        <begin position="8"/>
        <end position="414"/>
    </location>
</feature>
<evidence type="ECO:0000256" key="6">
    <source>
        <dbReference type="ARBA" id="ARBA00022989"/>
    </source>
</evidence>
<feature type="transmembrane region" description="Helical" evidence="8">
    <location>
        <begin position="389"/>
        <end position="408"/>
    </location>
</feature>
<feature type="transmembrane region" description="Helical" evidence="8">
    <location>
        <begin position="268"/>
        <end position="287"/>
    </location>
</feature>
<dbReference type="InterPro" id="IPR020846">
    <property type="entry name" value="MFS_dom"/>
</dbReference>
<dbReference type="PANTHER" id="PTHR43528:SF7">
    <property type="entry name" value="MFS TRANSPORTER"/>
    <property type="match status" value="1"/>
</dbReference>
<feature type="transmembrane region" description="Helical" evidence="8">
    <location>
        <begin position="228"/>
        <end position="256"/>
    </location>
</feature>
<evidence type="ECO:0000313" key="11">
    <source>
        <dbReference type="Proteomes" id="UP000054742"/>
    </source>
</evidence>
<feature type="transmembrane region" description="Helical" evidence="8">
    <location>
        <begin position="104"/>
        <end position="123"/>
    </location>
</feature>
<evidence type="ECO:0000256" key="2">
    <source>
        <dbReference type="ARBA" id="ARBA00022448"/>
    </source>
</evidence>
<dbReference type="STRING" id="29422.Lbru_1360"/>
<keyword evidence="7 8" id="KW-0472">Membrane</keyword>
<dbReference type="GO" id="GO:0015293">
    <property type="term" value="F:symporter activity"/>
    <property type="evidence" value="ECO:0007669"/>
    <property type="project" value="UniProtKB-KW"/>
</dbReference>
<dbReference type="SUPFAM" id="SSF103473">
    <property type="entry name" value="MFS general substrate transporter"/>
    <property type="match status" value="1"/>
</dbReference>
<dbReference type="PROSITE" id="PS50850">
    <property type="entry name" value="MFS"/>
    <property type="match status" value="1"/>
</dbReference>
<keyword evidence="4 8" id="KW-0812">Transmembrane</keyword>
<dbReference type="RefSeq" id="WP_058441443.1">
    <property type="nucleotide sequence ID" value="NZ_CAAAHU010000023.1"/>
</dbReference>
<organism evidence="10 11">
    <name type="scientific">Legionella brunensis</name>
    <dbReference type="NCBI Taxonomy" id="29422"/>
    <lineage>
        <taxon>Bacteria</taxon>
        <taxon>Pseudomonadati</taxon>
        <taxon>Pseudomonadota</taxon>
        <taxon>Gammaproteobacteria</taxon>
        <taxon>Legionellales</taxon>
        <taxon>Legionellaceae</taxon>
        <taxon>Legionella</taxon>
    </lineage>
</organism>
<dbReference type="InterPro" id="IPR036259">
    <property type="entry name" value="MFS_trans_sf"/>
</dbReference>
<evidence type="ECO:0000256" key="5">
    <source>
        <dbReference type="ARBA" id="ARBA00022847"/>
    </source>
</evidence>
<feature type="transmembrane region" description="Helical" evidence="8">
    <location>
        <begin position="325"/>
        <end position="345"/>
    </location>
</feature>
<dbReference type="Proteomes" id="UP000054742">
    <property type="component" value="Unassembled WGS sequence"/>
</dbReference>
<keyword evidence="6 8" id="KW-1133">Transmembrane helix</keyword>
<feature type="transmembrane region" description="Helical" evidence="8">
    <location>
        <begin position="144"/>
        <end position="167"/>
    </location>
</feature>
<evidence type="ECO:0000313" key="10">
    <source>
        <dbReference type="EMBL" id="KTC84492.1"/>
    </source>
</evidence>
<dbReference type="AlphaFoldDB" id="A0A0W0SMG8"/>
<keyword evidence="5" id="KW-0769">Symport</keyword>
<keyword evidence="11" id="KW-1185">Reference proteome</keyword>
<evidence type="ECO:0000256" key="3">
    <source>
        <dbReference type="ARBA" id="ARBA00022475"/>
    </source>
</evidence>
<evidence type="ECO:0000256" key="4">
    <source>
        <dbReference type="ARBA" id="ARBA00022692"/>
    </source>
</evidence>
<feature type="transmembrane region" description="Helical" evidence="8">
    <location>
        <begin position="20"/>
        <end position="38"/>
    </location>
</feature>
<evidence type="ECO:0000259" key="9">
    <source>
        <dbReference type="PROSITE" id="PS50850"/>
    </source>
</evidence>
<comment type="caution">
    <text evidence="10">The sequence shown here is derived from an EMBL/GenBank/DDBJ whole genome shotgun (WGS) entry which is preliminary data.</text>
</comment>
<feature type="transmembrane region" description="Helical" evidence="8">
    <location>
        <begin position="357"/>
        <end position="383"/>
    </location>
</feature>
<dbReference type="Gene3D" id="1.20.1250.20">
    <property type="entry name" value="MFS general substrate transporter like domains"/>
    <property type="match status" value="1"/>
</dbReference>
<evidence type="ECO:0000256" key="1">
    <source>
        <dbReference type="ARBA" id="ARBA00004651"/>
    </source>
</evidence>
<dbReference type="Pfam" id="PF07690">
    <property type="entry name" value="MFS_1"/>
    <property type="match status" value="1"/>
</dbReference>
<protein>
    <submittedName>
        <fullName evidence="10">Major facilitator family transporter</fullName>
    </submittedName>
</protein>
<evidence type="ECO:0000256" key="7">
    <source>
        <dbReference type="ARBA" id="ARBA00023136"/>
    </source>
</evidence>
<reference evidence="10 11" key="1">
    <citation type="submission" date="2015-11" db="EMBL/GenBank/DDBJ databases">
        <title>Genomic analysis of 38 Legionella species identifies large and diverse effector repertoires.</title>
        <authorList>
            <person name="Burstein D."/>
            <person name="Amaro F."/>
            <person name="Zusman T."/>
            <person name="Lifshitz Z."/>
            <person name="Cohen O."/>
            <person name="Gilbert J.A."/>
            <person name="Pupko T."/>
            <person name="Shuman H.A."/>
            <person name="Segal G."/>
        </authorList>
    </citation>
    <scope>NUCLEOTIDE SEQUENCE [LARGE SCALE GENOMIC DNA]</scope>
    <source>
        <strain evidence="10 11">ATCC 43878</strain>
    </source>
</reference>
<dbReference type="PANTHER" id="PTHR43528">
    <property type="entry name" value="ALPHA-KETOGLUTARATE PERMEASE"/>
    <property type="match status" value="1"/>
</dbReference>
<dbReference type="InterPro" id="IPR011701">
    <property type="entry name" value="MFS"/>
</dbReference>
<proteinExistence type="predicted"/>
<feature type="transmembrane region" description="Helical" evidence="8">
    <location>
        <begin position="44"/>
        <end position="68"/>
    </location>
</feature>
<name>A0A0W0SMG8_9GAMM</name>
<keyword evidence="3" id="KW-1003">Cell membrane</keyword>
<evidence type="ECO:0000256" key="8">
    <source>
        <dbReference type="SAM" id="Phobius"/>
    </source>
</evidence>
<accession>A0A0W0SMG8</accession>
<dbReference type="InterPro" id="IPR051084">
    <property type="entry name" value="H+-coupled_symporters"/>
</dbReference>